<comment type="caution">
    <text evidence="1">The sequence shown here is derived from an EMBL/GenBank/DDBJ whole genome shotgun (WGS) entry which is preliminary data.</text>
</comment>
<dbReference type="Proteomes" id="UP000315343">
    <property type="component" value="Unassembled WGS sequence"/>
</dbReference>
<organism evidence="1 2">
    <name type="scientific">Sedimentibacter saalensis</name>
    <dbReference type="NCBI Taxonomy" id="130788"/>
    <lineage>
        <taxon>Bacteria</taxon>
        <taxon>Bacillati</taxon>
        <taxon>Bacillota</taxon>
        <taxon>Tissierellia</taxon>
        <taxon>Sedimentibacter</taxon>
    </lineage>
</organism>
<sequence length="239" mass="27368">MIEGDTLLAKFGQKEHLEMLSNGTLYLNPISKYRNDTTYFRGDKNEGVIPINPQTIKLIDKDGNNLFDKIPRPSSVNSSYEGDDYLLMFCSSIIDIVIMKKKGNNIYELSDGYKNAMRDFGEYVLLFWKSEFLQLLKNAMKNSTPKFGFCYGPIIYRDLSDFSTDNYSKAYNATGSILDPYFVKGANYANQNEWRLLVDGSDASLPTRSDGSYTINIGKMQYSTLIDRETLYNKLTYEE</sequence>
<evidence type="ECO:0000313" key="1">
    <source>
        <dbReference type="EMBL" id="TWH82561.1"/>
    </source>
</evidence>
<evidence type="ECO:0000313" key="2">
    <source>
        <dbReference type="Proteomes" id="UP000315343"/>
    </source>
</evidence>
<reference evidence="1 2" key="1">
    <citation type="submission" date="2019-07" db="EMBL/GenBank/DDBJ databases">
        <title>Genomic Encyclopedia of Type Strains, Phase I: the one thousand microbial genomes (KMG-I) project.</title>
        <authorList>
            <person name="Kyrpides N."/>
        </authorList>
    </citation>
    <scope>NUCLEOTIDE SEQUENCE [LARGE SCALE GENOMIC DNA]</scope>
    <source>
        <strain evidence="1 2">DSM 13558</strain>
    </source>
</reference>
<dbReference type="AlphaFoldDB" id="A0A562JHH7"/>
<dbReference type="EMBL" id="VLKH01000002">
    <property type="protein sequence ID" value="TWH82561.1"/>
    <property type="molecule type" value="Genomic_DNA"/>
</dbReference>
<dbReference type="RefSeq" id="WP_145080411.1">
    <property type="nucleotide sequence ID" value="NZ_VLKH01000002.1"/>
</dbReference>
<protein>
    <submittedName>
        <fullName evidence="1">Uncharacterized protein</fullName>
    </submittedName>
</protein>
<name>A0A562JHH7_9FIRM</name>
<dbReference type="OrthoDB" id="2081872at2"/>
<accession>A0A562JHH7</accession>
<proteinExistence type="predicted"/>
<keyword evidence="2" id="KW-1185">Reference proteome</keyword>
<gene>
    <name evidence="1" type="ORF">LY60_00862</name>
</gene>